<dbReference type="CDD" id="cd06141">
    <property type="entry name" value="WRN_exo"/>
    <property type="match status" value="1"/>
</dbReference>
<dbReference type="STRING" id="156889.Mmc1_0888"/>
<dbReference type="GO" id="GO:0006139">
    <property type="term" value="P:nucleobase-containing compound metabolic process"/>
    <property type="evidence" value="ECO:0007669"/>
    <property type="project" value="InterPro"/>
</dbReference>
<proteinExistence type="predicted"/>
<dbReference type="GO" id="GO:0008408">
    <property type="term" value="F:3'-5' exonuclease activity"/>
    <property type="evidence" value="ECO:0007669"/>
    <property type="project" value="InterPro"/>
</dbReference>
<sequence length="238" mass="26668">MSSVLSLQPHYAEKQDKEQINGLPVVRWEGDVVLVNQDQALPAAIAALRQERVLGFDTETRPSFRKGTSYDPTLIQLAGEKVVYLFQINLLQDHRPLAELLADTSIHKVGVGLSQDIRQLQAIFSFKPGGFVDVGETARHNNIATRGLRSMAAAFFHVRISKRAQCSNWAQEALQPFQIIYAATDAWISRELYVALANLSLVDAQRDRVTLQPVKPKRLPRRGFRRAENGHAQEQSSS</sequence>
<accession>A0L614</accession>
<keyword evidence="3" id="KW-0378">Hydrolase</keyword>
<dbReference type="Pfam" id="PF01612">
    <property type="entry name" value="DNA_pol_A_exo1"/>
    <property type="match status" value="1"/>
</dbReference>
<dbReference type="GO" id="GO:0003676">
    <property type="term" value="F:nucleic acid binding"/>
    <property type="evidence" value="ECO:0007669"/>
    <property type="project" value="InterPro"/>
</dbReference>
<gene>
    <name evidence="3" type="ordered locus">Mmc1_0888</name>
</gene>
<dbReference type="InterPro" id="IPR012337">
    <property type="entry name" value="RNaseH-like_sf"/>
</dbReference>
<dbReference type="KEGG" id="mgm:Mmc1_0888"/>
<evidence type="ECO:0000313" key="3">
    <source>
        <dbReference type="EMBL" id="ABK43407.1"/>
    </source>
</evidence>
<dbReference type="InterPro" id="IPR036397">
    <property type="entry name" value="RNaseH_sf"/>
</dbReference>
<dbReference type="PANTHER" id="PTHR47765">
    <property type="entry name" value="3'-5' EXONUCLEASE DOMAIN-CONTAINING PROTEIN"/>
    <property type="match status" value="1"/>
</dbReference>
<dbReference type="SMART" id="SM00474">
    <property type="entry name" value="35EXOc"/>
    <property type="match status" value="1"/>
</dbReference>
<reference evidence="4" key="1">
    <citation type="journal article" date="2009" name="Appl. Environ. Microbiol.">
        <title>Complete genome sequence of the chemolithoautotrophic marine magnetotactic coccus strain MC-1.</title>
        <authorList>
            <person name="Schubbe S."/>
            <person name="Williams T.J."/>
            <person name="Xie G."/>
            <person name="Kiss H.E."/>
            <person name="Brettin T.S."/>
            <person name="Martinez D."/>
            <person name="Ross C.A."/>
            <person name="Schuler D."/>
            <person name="Cox B.L."/>
            <person name="Nealson K.H."/>
            <person name="Bazylinski D.A."/>
        </authorList>
    </citation>
    <scope>NUCLEOTIDE SEQUENCE [LARGE SCALE GENOMIC DNA]</scope>
    <source>
        <strain evidence="4">ATCC BAA-1437 / JCM 17883 / MC-1</strain>
    </source>
</reference>
<evidence type="ECO:0000259" key="2">
    <source>
        <dbReference type="SMART" id="SM00474"/>
    </source>
</evidence>
<keyword evidence="3" id="KW-0269">Exonuclease</keyword>
<dbReference type="InterPro" id="IPR052408">
    <property type="entry name" value="Exonuclease_MUT-7-like"/>
</dbReference>
<dbReference type="InterPro" id="IPR002562">
    <property type="entry name" value="3'-5'_exonuclease_dom"/>
</dbReference>
<dbReference type="PANTHER" id="PTHR47765:SF2">
    <property type="entry name" value="EXONUCLEASE MUT-7 HOMOLOG"/>
    <property type="match status" value="1"/>
</dbReference>
<feature type="domain" description="3'-5' exonuclease" evidence="2">
    <location>
        <begin position="32"/>
        <end position="201"/>
    </location>
</feature>
<dbReference type="AlphaFoldDB" id="A0L614"/>
<dbReference type="eggNOG" id="COG0349">
    <property type="taxonomic scope" value="Bacteria"/>
</dbReference>
<dbReference type="OrthoDB" id="9793333at2"/>
<keyword evidence="4" id="KW-1185">Reference proteome</keyword>
<evidence type="ECO:0000256" key="1">
    <source>
        <dbReference type="SAM" id="MobiDB-lite"/>
    </source>
</evidence>
<evidence type="ECO:0000313" key="4">
    <source>
        <dbReference type="Proteomes" id="UP000002586"/>
    </source>
</evidence>
<protein>
    <submittedName>
        <fullName evidence="3">3'-5' exonuclease</fullName>
    </submittedName>
</protein>
<dbReference type="HOGENOM" id="CLU_049674_2_0_5"/>
<organism evidence="3 4">
    <name type="scientific">Magnetococcus marinus (strain ATCC BAA-1437 / JCM 17883 / MC-1)</name>
    <dbReference type="NCBI Taxonomy" id="156889"/>
    <lineage>
        <taxon>Bacteria</taxon>
        <taxon>Pseudomonadati</taxon>
        <taxon>Pseudomonadota</taxon>
        <taxon>Magnetococcia</taxon>
        <taxon>Magnetococcales</taxon>
        <taxon>Magnetococcaceae</taxon>
        <taxon>Magnetococcus</taxon>
    </lineage>
</organism>
<dbReference type="SUPFAM" id="SSF53098">
    <property type="entry name" value="Ribonuclease H-like"/>
    <property type="match status" value="1"/>
</dbReference>
<dbReference type="EMBL" id="CP000471">
    <property type="protein sequence ID" value="ABK43407.1"/>
    <property type="molecule type" value="Genomic_DNA"/>
</dbReference>
<name>A0L614_MAGMM</name>
<dbReference type="Gene3D" id="3.30.420.10">
    <property type="entry name" value="Ribonuclease H-like superfamily/Ribonuclease H"/>
    <property type="match status" value="1"/>
</dbReference>
<keyword evidence="3" id="KW-0540">Nuclease</keyword>
<reference evidence="3 4" key="2">
    <citation type="journal article" date="2012" name="Int. J. Syst. Evol. Microbiol.">
        <title>Magnetococcus marinus gen. nov., sp. nov., a marine, magnetotactic bacterium that represents a novel lineage (Magnetococcaceae fam. nov.; Magnetococcales ord. nov.) at the base of the Alphaproteobacteria.</title>
        <authorList>
            <person name="Bazylinski D.A."/>
            <person name="Williams T.J."/>
            <person name="Lefevre C.T."/>
            <person name="Berg R.J."/>
            <person name="Zhang C.L."/>
            <person name="Bowser S.S."/>
            <person name="Dean A.J."/>
            <person name="Beveridge T.J."/>
        </authorList>
    </citation>
    <scope>NUCLEOTIDE SEQUENCE [LARGE SCALE GENOMIC DNA]</scope>
    <source>
        <strain evidence="4">ATCC BAA-1437 / JCM 17883 / MC-1</strain>
    </source>
</reference>
<feature type="region of interest" description="Disordered" evidence="1">
    <location>
        <begin position="217"/>
        <end position="238"/>
    </location>
</feature>
<dbReference type="Proteomes" id="UP000002586">
    <property type="component" value="Chromosome"/>
</dbReference>